<dbReference type="AlphaFoldDB" id="A0AAN8EY23"/>
<reference evidence="2 3" key="1">
    <citation type="submission" date="2019-10" db="EMBL/GenBank/DDBJ databases">
        <title>Assembly and Annotation for the nematode Trichostrongylus colubriformis.</title>
        <authorList>
            <person name="Martin J."/>
        </authorList>
    </citation>
    <scope>NUCLEOTIDE SEQUENCE [LARGE SCALE GENOMIC DNA]</scope>
    <source>
        <strain evidence="2">G859</strain>
        <tissue evidence="2">Whole worm</tissue>
    </source>
</reference>
<feature type="compositionally biased region" description="Acidic residues" evidence="1">
    <location>
        <begin position="98"/>
        <end position="108"/>
    </location>
</feature>
<organism evidence="2 3">
    <name type="scientific">Trichostrongylus colubriformis</name>
    <name type="common">Black scour worm</name>
    <dbReference type="NCBI Taxonomy" id="6319"/>
    <lineage>
        <taxon>Eukaryota</taxon>
        <taxon>Metazoa</taxon>
        <taxon>Ecdysozoa</taxon>
        <taxon>Nematoda</taxon>
        <taxon>Chromadorea</taxon>
        <taxon>Rhabditida</taxon>
        <taxon>Rhabditina</taxon>
        <taxon>Rhabditomorpha</taxon>
        <taxon>Strongyloidea</taxon>
        <taxon>Trichostrongylidae</taxon>
        <taxon>Trichostrongylus</taxon>
    </lineage>
</organism>
<sequence>MQAIQNISNSLTNNGVFVAILPIGVRDFNPKREEGVKFGAAINLEPYTELYDGLRVDVESFDGGGIVGRSKVTFFFNETYERILRSAELNMPEKDEPLEPDVDNEAVA</sequence>
<name>A0AAN8EY23_TRICO</name>
<keyword evidence="3" id="KW-1185">Reference proteome</keyword>
<accession>A0AAN8EY23</accession>
<feature type="compositionally biased region" description="Basic and acidic residues" evidence="1">
    <location>
        <begin position="88"/>
        <end position="97"/>
    </location>
</feature>
<comment type="caution">
    <text evidence="2">The sequence shown here is derived from an EMBL/GenBank/DDBJ whole genome shotgun (WGS) entry which is preliminary data.</text>
</comment>
<proteinExistence type="predicted"/>
<evidence type="ECO:0000313" key="3">
    <source>
        <dbReference type="Proteomes" id="UP001331761"/>
    </source>
</evidence>
<protein>
    <submittedName>
        <fullName evidence="2">Uncharacterized protein</fullName>
    </submittedName>
</protein>
<evidence type="ECO:0000256" key="1">
    <source>
        <dbReference type="SAM" id="MobiDB-lite"/>
    </source>
</evidence>
<feature type="region of interest" description="Disordered" evidence="1">
    <location>
        <begin position="88"/>
        <end position="108"/>
    </location>
</feature>
<evidence type="ECO:0000313" key="2">
    <source>
        <dbReference type="EMBL" id="KAK5969221.1"/>
    </source>
</evidence>
<dbReference type="EMBL" id="WIXE01020433">
    <property type="protein sequence ID" value="KAK5969221.1"/>
    <property type="molecule type" value="Genomic_DNA"/>
</dbReference>
<dbReference type="Proteomes" id="UP001331761">
    <property type="component" value="Unassembled WGS sequence"/>
</dbReference>
<gene>
    <name evidence="2" type="ORF">GCK32_011878</name>
</gene>